<keyword evidence="2" id="KW-0479">Metal-binding</keyword>
<dbReference type="PANTHER" id="PTHR23080">
    <property type="entry name" value="THAP DOMAIN PROTEIN"/>
    <property type="match status" value="1"/>
</dbReference>
<dbReference type="PROSITE" id="PS50950">
    <property type="entry name" value="ZF_THAP"/>
    <property type="match status" value="3"/>
</dbReference>
<evidence type="ECO:0000313" key="9">
    <source>
        <dbReference type="EnsemblMetazoa" id="AALFPA23_000828.P631"/>
    </source>
</evidence>
<evidence type="ECO:0000256" key="2">
    <source>
        <dbReference type="ARBA" id="ARBA00022723"/>
    </source>
</evidence>
<dbReference type="Gene3D" id="6.20.210.20">
    <property type="entry name" value="THAP domain"/>
    <property type="match status" value="3"/>
</dbReference>
<sequence length="741" mass="83577">MHSTMNYGAHHEGMRGQNFCIIERCMKKTGQLFPVPHKNSSVFNKWIRIVSLSGYPGHRICGDHFKPDDFLIVKRVKLKPASVPSILPNREDKFSLKPGCCVKGCKSRKRQLLQKFPPARSSRLKLWNLALGLPKGERRSLKICHLHFKTSDFVQTTRRYLKPNSVPSRGINSIKSRKLVIYTKEDSDESDNEERAVPEHGYCLPLNLPCSRTICFVSNCTARAGNGIKLHKFPLEDQAFLKKWTAAIKTRKKPSKYSRVCSRHFKNDDYLPGGKRLKPQATPSQHLPLIDLLKLPNPYKRKFTLRERNLSPPRNPHSSHVVEQHSPSPTSPSANDENGCMFGEVSYVDTDTSRYVTNELSEVMECEFDPAEINHNSTFANPANPCIKQCDAERTTHEKSRTDNVEQNFGNGSENPDGVLNRLIKELKGNSTVNNTSTSSLNHEKAFTLTSLIKTDKDAIVWTGLTSLGQLDAICISVKIIEDQLYKEQHKMSAIDRVILTLAKLKQNISFAAIATLFGVSSATVAQYFNHTIQVLAEVLQQFVYWPDRDEIAKNIPLCFRGKYENVRCVLDCTEIPVATMKCINCCIACYSSYKGMRTVKFLIGITPAGLINFVSKAYSGKASDKQIFNDENVLGLLEPFKDELMVDKGFNIQQECLNYGVRLHIPPFLRSAQHTAKDAVLNESIAKSRIHVERAIQRIKLFGIFQDAIDASVLGLIDYIMKVVCAIVNLSAPILKDKRF</sequence>
<dbReference type="SUPFAM" id="SSF57716">
    <property type="entry name" value="Glucocorticoid receptor-like (DNA-binding domain)"/>
    <property type="match status" value="3"/>
</dbReference>
<feature type="region of interest" description="Disordered" evidence="7">
    <location>
        <begin position="308"/>
        <end position="339"/>
    </location>
</feature>
<evidence type="ECO:0000256" key="7">
    <source>
        <dbReference type="SAM" id="MobiDB-lite"/>
    </source>
</evidence>
<keyword evidence="4" id="KW-0862">Zinc</keyword>
<dbReference type="Pfam" id="PF13613">
    <property type="entry name" value="HTH_Tnp_4"/>
    <property type="match status" value="1"/>
</dbReference>
<reference evidence="10" key="1">
    <citation type="journal article" date="2015" name="Proc. Natl. Acad. Sci. U.S.A.">
        <title>Genome sequence of the Asian Tiger mosquito, Aedes albopictus, reveals insights into its biology, genetics, and evolution.</title>
        <authorList>
            <person name="Chen X.G."/>
            <person name="Jiang X."/>
            <person name="Gu J."/>
            <person name="Xu M."/>
            <person name="Wu Y."/>
            <person name="Deng Y."/>
            <person name="Zhang C."/>
            <person name="Bonizzoni M."/>
            <person name="Dermauw W."/>
            <person name="Vontas J."/>
            <person name="Armbruster P."/>
            <person name="Huang X."/>
            <person name="Yang Y."/>
            <person name="Zhang H."/>
            <person name="He W."/>
            <person name="Peng H."/>
            <person name="Liu Y."/>
            <person name="Wu K."/>
            <person name="Chen J."/>
            <person name="Lirakis M."/>
            <person name="Topalis P."/>
            <person name="Van Leeuwen T."/>
            <person name="Hall A.B."/>
            <person name="Jiang X."/>
            <person name="Thorpe C."/>
            <person name="Mueller R.L."/>
            <person name="Sun C."/>
            <person name="Waterhouse R.M."/>
            <person name="Yan G."/>
            <person name="Tu Z.J."/>
            <person name="Fang X."/>
            <person name="James A.A."/>
        </authorList>
    </citation>
    <scope>NUCLEOTIDE SEQUENCE [LARGE SCALE GENOMIC DNA]</scope>
    <source>
        <strain evidence="10">Foshan</strain>
    </source>
</reference>
<evidence type="ECO:0000256" key="6">
    <source>
        <dbReference type="PROSITE-ProRule" id="PRU00309"/>
    </source>
</evidence>
<dbReference type="InterPro" id="IPR027805">
    <property type="entry name" value="Transposase_HTH_dom"/>
</dbReference>
<dbReference type="GeneID" id="115259482"/>
<dbReference type="Pfam" id="PF05485">
    <property type="entry name" value="THAP"/>
    <property type="match status" value="3"/>
</dbReference>
<dbReference type="InterPro" id="IPR027806">
    <property type="entry name" value="HARBI1_dom"/>
</dbReference>
<name>A0ABM1XLU9_AEDAL</name>
<dbReference type="InterPro" id="IPR006612">
    <property type="entry name" value="THAP_Znf"/>
</dbReference>
<feature type="domain" description="THAP-type" evidence="8">
    <location>
        <begin position="14"/>
        <end position="87"/>
    </location>
</feature>
<keyword evidence="3 6" id="KW-0863">Zinc-finger</keyword>
<feature type="compositionally biased region" description="Polar residues" evidence="7">
    <location>
        <begin position="325"/>
        <end position="336"/>
    </location>
</feature>
<reference evidence="9" key="2">
    <citation type="submission" date="2025-05" db="UniProtKB">
        <authorList>
            <consortium name="EnsemblMetazoa"/>
        </authorList>
    </citation>
    <scope>IDENTIFICATION</scope>
    <source>
        <strain evidence="9">Foshan</strain>
    </source>
</reference>
<feature type="domain" description="THAP-type" evidence="8">
    <location>
        <begin position="96"/>
        <end position="170"/>
    </location>
</feature>
<dbReference type="SMART" id="SM00980">
    <property type="entry name" value="THAP"/>
    <property type="match status" value="3"/>
</dbReference>
<evidence type="ECO:0000259" key="8">
    <source>
        <dbReference type="PROSITE" id="PS50950"/>
    </source>
</evidence>
<organism evidence="9 10">
    <name type="scientific">Aedes albopictus</name>
    <name type="common">Asian tiger mosquito</name>
    <name type="synonym">Stegomyia albopicta</name>
    <dbReference type="NCBI Taxonomy" id="7160"/>
    <lineage>
        <taxon>Eukaryota</taxon>
        <taxon>Metazoa</taxon>
        <taxon>Ecdysozoa</taxon>
        <taxon>Arthropoda</taxon>
        <taxon>Hexapoda</taxon>
        <taxon>Insecta</taxon>
        <taxon>Pterygota</taxon>
        <taxon>Neoptera</taxon>
        <taxon>Endopterygota</taxon>
        <taxon>Diptera</taxon>
        <taxon>Nematocera</taxon>
        <taxon>Culicoidea</taxon>
        <taxon>Culicidae</taxon>
        <taxon>Culicinae</taxon>
        <taxon>Aedini</taxon>
        <taxon>Aedes</taxon>
        <taxon>Stegomyia</taxon>
    </lineage>
</organism>
<evidence type="ECO:0000256" key="4">
    <source>
        <dbReference type="ARBA" id="ARBA00022833"/>
    </source>
</evidence>
<evidence type="ECO:0000256" key="1">
    <source>
        <dbReference type="ARBA" id="ARBA00001968"/>
    </source>
</evidence>
<keyword evidence="5 6" id="KW-0238">DNA-binding</keyword>
<dbReference type="Proteomes" id="UP000069940">
    <property type="component" value="Unassembled WGS sequence"/>
</dbReference>
<dbReference type="PANTHER" id="PTHR23080:SF141">
    <property type="entry name" value="TRANSPOSASE HELIX-TURN-HELIX DOMAIN-CONTAINING PROTEIN"/>
    <property type="match status" value="1"/>
</dbReference>
<accession>A0ABM1XLU9</accession>
<evidence type="ECO:0000313" key="10">
    <source>
        <dbReference type="Proteomes" id="UP000069940"/>
    </source>
</evidence>
<comment type="cofactor">
    <cofactor evidence="1">
        <name>a divalent metal cation</name>
        <dbReference type="ChEBI" id="CHEBI:60240"/>
    </cofactor>
</comment>
<evidence type="ECO:0000256" key="3">
    <source>
        <dbReference type="ARBA" id="ARBA00022771"/>
    </source>
</evidence>
<dbReference type="Pfam" id="PF13359">
    <property type="entry name" value="DDE_Tnp_4"/>
    <property type="match status" value="1"/>
</dbReference>
<dbReference type="RefSeq" id="XP_062703324.1">
    <property type="nucleotide sequence ID" value="XM_062847340.1"/>
</dbReference>
<dbReference type="EnsemblMetazoa" id="AALFPA23_000828.R631">
    <property type="protein sequence ID" value="AALFPA23_000828.P631"/>
    <property type="gene ID" value="AALFPA23_000828"/>
</dbReference>
<keyword evidence="10" id="KW-1185">Reference proteome</keyword>
<feature type="domain" description="THAP-type" evidence="8">
    <location>
        <begin position="208"/>
        <end position="286"/>
    </location>
</feature>
<dbReference type="SMART" id="SM00692">
    <property type="entry name" value="DM3"/>
    <property type="match status" value="3"/>
</dbReference>
<protein>
    <recommendedName>
        <fullName evidence="8">THAP-type domain-containing protein</fullName>
    </recommendedName>
</protein>
<evidence type="ECO:0000256" key="5">
    <source>
        <dbReference type="ARBA" id="ARBA00023125"/>
    </source>
</evidence>
<proteinExistence type="predicted"/>
<dbReference type="InterPro" id="IPR038441">
    <property type="entry name" value="THAP_Znf_sf"/>
</dbReference>